<evidence type="ECO:0000313" key="2">
    <source>
        <dbReference type="EMBL" id="KAL3419101.1"/>
    </source>
</evidence>
<proteinExistence type="inferred from homology"/>
<keyword evidence="2" id="KW-0489">Methyltransferase</keyword>
<name>A0ABR4P718_9HELO</name>
<evidence type="ECO:0000256" key="1">
    <source>
        <dbReference type="ARBA" id="ARBA00023604"/>
    </source>
</evidence>
<dbReference type="InterPro" id="IPR044053">
    <property type="entry name" value="AsaB-like"/>
</dbReference>
<organism evidence="2 3">
    <name type="scientific">Phlyctema vagabunda</name>
    <dbReference type="NCBI Taxonomy" id="108571"/>
    <lineage>
        <taxon>Eukaryota</taxon>
        <taxon>Fungi</taxon>
        <taxon>Dikarya</taxon>
        <taxon>Ascomycota</taxon>
        <taxon>Pezizomycotina</taxon>
        <taxon>Leotiomycetes</taxon>
        <taxon>Helotiales</taxon>
        <taxon>Dermateaceae</taxon>
        <taxon>Phlyctema</taxon>
    </lineage>
</organism>
<dbReference type="NCBIfam" id="NF041278">
    <property type="entry name" value="CmcJ_NvfI_EfuI"/>
    <property type="match status" value="1"/>
</dbReference>
<protein>
    <submittedName>
        <fullName evidence="2">Methyltransferase CmcJ</fullName>
    </submittedName>
</protein>
<accession>A0ABR4P718</accession>
<keyword evidence="2" id="KW-0808">Transferase</keyword>
<dbReference type="PANTHER" id="PTHR34598:SF3">
    <property type="entry name" value="OXIDOREDUCTASE AN1597"/>
    <property type="match status" value="1"/>
</dbReference>
<keyword evidence="3" id="KW-1185">Reference proteome</keyword>
<reference evidence="2 3" key="1">
    <citation type="submission" date="2024-06" db="EMBL/GenBank/DDBJ databases">
        <title>Complete genome of Phlyctema vagabunda strain 19-DSS-EL-015.</title>
        <authorList>
            <person name="Fiorenzani C."/>
        </authorList>
    </citation>
    <scope>NUCLEOTIDE SEQUENCE [LARGE SCALE GENOMIC DNA]</scope>
    <source>
        <strain evidence="2 3">19-DSS-EL-015</strain>
    </source>
</reference>
<evidence type="ECO:0000313" key="3">
    <source>
        <dbReference type="Proteomes" id="UP001629113"/>
    </source>
</evidence>
<sequence>MTTFVRSNIGYLARDPLYERERPYAVAFPVGHIPGAKQSNHLFDDHVVNLNHVGDSTFDINQAGFTIIKSPLPFTGGELAQEEFADEQYFKYMQRLILDAFPQYTRIVLIDTVHRKRNPAFPLREGTKVDLPQPLSVPHTDFTSTASQQLLEEIITARGYAGLDGLPWDQLNLWRVLKGPNRDWPLAVCDGRSVNKEKDVLVNDIVLRDLPFTNTLLTYNKNHRWHFCDNQGTEDVLVFRNAASSGREVPSESYLTLSMVTRKLTLEVEACWHAATNPYNVSVVEHMRESIEMRVFAFL</sequence>
<gene>
    <name evidence="2" type="ORF">PVAG01_09323</name>
</gene>
<dbReference type="PANTHER" id="PTHR34598">
    <property type="entry name" value="BLL6449 PROTEIN"/>
    <property type="match status" value="1"/>
</dbReference>
<dbReference type="Proteomes" id="UP001629113">
    <property type="component" value="Unassembled WGS sequence"/>
</dbReference>
<comment type="similarity">
    <text evidence="1">Belongs to the asaB hydroxylase/desaturase family.</text>
</comment>
<dbReference type="EMBL" id="JBFCZG010000008">
    <property type="protein sequence ID" value="KAL3419101.1"/>
    <property type="molecule type" value="Genomic_DNA"/>
</dbReference>
<comment type="caution">
    <text evidence="2">The sequence shown here is derived from an EMBL/GenBank/DDBJ whole genome shotgun (WGS) entry which is preliminary data.</text>
</comment>
<dbReference type="GO" id="GO:0008168">
    <property type="term" value="F:methyltransferase activity"/>
    <property type="evidence" value="ECO:0007669"/>
    <property type="project" value="UniProtKB-KW"/>
</dbReference>
<dbReference type="GO" id="GO:0032259">
    <property type="term" value="P:methylation"/>
    <property type="evidence" value="ECO:0007669"/>
    <property type="project" value="UniProtKB-KW"/>
</dbReference>